<dbReference type="Proteomes" id="UP000445000">
    <property type="component" value="Unassembled WGS sequence"/>
</dbReference>
<feature type="domain" description="Cyclic nucleotide-binding" evidence="9">
    <location>
        <begin position="310"/>
        <end position="406"/>
    </location>
</feature>
<dbReference type="PANTHER" id="PTHR43289">
    <property type="entry name" value="MITOGEN-ACTIVATED PROTEIN KINASE KINASE KINASE 20-RELATED"/>
    <property type="match status" value="1"/>
</dbReference>
<dbReference type="Gene3D" id="1.10.510.10">
    <property type="entry name" value="Transferase(Phosphotransferase) domain 1"/>
    <property type="match status" value="1"/>
</dbReference>
<evidence type="ECO:0000259" key="9">
    <source>
        <dbReference type="PROSITE" id="PS50042"/>
    </source>
</evidence>
<evidence type="ECO:0000256" key="1">
    <source>
        <dbReference type="ARBA" id="ARBA00022535"/>
    </source>
</evidence>
<dbReference type="PROSITE" id="PS00108">
    <property type="entry name" value="PROTEIN_KINASE_ST"/>
    <property type="match status" value="1"/>
</dbReference>
<evidence type="ECO:0000256" key="2">
    <source>
        <dbReference type="ARBA" id="ARBA00022679"/>
    </source>
</evidence>
<dbReference type="Gene3D" id="2.60.120.10">
    <property type="entry name" value="Jelly Rolls"/>
    <property type="match status" value="1"/>
</dbReference>
<dbReference type="GO" id="GO:0005524">
    <property type="term" value="F:ATP binding"/>
    <property type="evidence" value="ECO:0007669"/>
    <property type="project" value="UniProtKB-UniRule"/>
</dbReference>
<accession>A0A829Y9I3</accession>
<dbReference type="EMBL" id="BLJN01000002">
    <property type="protein sequence ID" value="GFE79705.1"/>
    <property type="molecule type" value="Genomic_DNA"/>
</dbReference>
<evidence type="ECO:0000256" key="5">
    <source>
        <dbReference type="ARBA" id="ARBA00022840"/>
    </source>
</evidence>
<dbReference type="InterPro" id="IPR000595">
    <property type="entry name" value="cNMP-bd_dom"/>
</dbReference>
<dbReference type="InterPro" id="IPR017441">
    <property type="entry name" value="Protein_kinase_ATP_BS"/>
</dbReference>
<evidence type="ECO:0000313" key="10">
    <source>
        <dbReference type="EMBL" id="GFE79705.1"/>
    </source>
</evidence>
<feature type="binding site" evidence="7">
    <location>
        <position position="52"/>
    </location>
    <ligand>
        <name>ATP</name>
        <dbReference type="ChEBI" id="CHEBI:30616"/>
    </ligand>
</feature>
<organism evidence="10 11">
    <name type="scientific">Steroidobacter agaridevorans</name>
    <dbReference type="NCBI Taxonomy" id="2695856"/>
    <lineage>
        <taxon>Bacteria</taxon>
        <taxon>Pseudomonadati</taxon>
        <taxon>Pseudomonadota</taxon>
        <taxon>Gammaproteobacteria</taxon>
        <taxon>Steroidobacterales</taxon>
        <taxon>Steroidobacteraceae</taxon>
        <taxon>Steroidobacter</taxon>
    </lineage>
</organism>
<reference evidence="11" key="1">
    <citation type="submission" date="2020-01" db="EMBL/GenBank/DDBJ databases">
        <title>'Steroidobacter agaridevorans' sp. nov., agar-degrading bacteria isolated from rhizosphere soils.</title>
        <authorList>
            <person name="Ikenaga M."/>
            <person name="Kataoka M."/>
            <person name="Murouchi A."/>
            <person name="Katsuragi S."/>
            <person name="Sakai M."/>
        </authorList>
    </citation>
    <scope>NUCLEOTIDE SEQUENCE [LARGE SCALE GENOMIC DNA]</scope>
    <source>
        <strain evidence="11">YU21-B</strain>
    </source>
</reference>
<evidence type="ECO:0000256" key="3">
    <source>
        <dbReference type="ARBA" id="ARBA00022741"/>
    </source>
</evidence>
<evidence type="ECO:0000256" key="7">
    <source>
        <dbReference type="PROSITE-ProRule" id="PRU10141"/>
    </source>
</evidence>
<keyword evidence="11" id="KW-1185">Reference proteome</keyword>
<dbReference type="SUPFAM" id="SSF51206">
    <property type="entry name" value="cAMP-binding domain-like"/>
    <property type="match status" value="1"/>
</dbReference>
<dbReference type="InterPro" id="IPR018490">
    <property type="entry name" value="cNMP-bd_dom_sf"/>
</dbReference>
<dbReference type="AlphaFoldDB" id="A0A829Y9I3"/>
<dbReference type="GO" id="GO:0030553">
    <property type="term" value="F:cGMP binding"/>
    <property type="evidence" value="ECO:0007669"/>
    <property type="project" value="UniProtKB-KW"/>
</dbReference>
<dbReference type="CDD" id="cd14014">
    <property type="entry name" value="STKc_PknB_like"/>
    <property type="match status" value="1"/>
</dbReference>
<name>A0A829Y9I3_9GAMM</name>
<dbReference type="SMART" id="SM00220">
    <property type="entry name" value="S_TKc"/>
    <property type="match status" value="1"/>
</dbReference>
<dbReference type="InterPro" id="IPR011009">
    <property type="entry name" value="Kinase-like_dom_sf"/>
</dbReference>
<protein>
    <recommendedName>
        <fullName evidence="12">Non-specific serine/threonine protein kinase</fullName>
    </recommendedName>
</protein>
<evidence type="ECO:0008006" key="12">
    <source>
        <dbReference type="Google" id="ProtNLM"/>
    </source>
</evidence>
<comment type="caution">
    <text evidence="10">The sequence shown here is derived from an EMBL/GenBank/DDBJ whole genome shotgun (WGS) entry which is preliminary data.</text>
</comment>
<evidence type="ECO:0000256" key="4">
    <source>
        <dbReference type="ARBA" id="ARBA00022777"/>
    </source>
</evidence>
<keyword evidence="1" id="KW-0140">cGMP</keyword>
<dbReference type="SMART" id="SM00100">
    <property type="entry name" value="cNMP"/>
    <property type="match status" value="1"/>
</dbReference>
<dbReference type="InterPro" id="IPR000719">
    <property type="entry name" value="Prot_kinase_dom"/>
</dbReference>
<evidence type="ECO:0000259" key="8">
    <source>
        <dbReference type="PROSITE" id="PS50011"/>
    </source>
</evidence>
<dbReference type="PROSITE" id="PS50042">
    <property type="entry name" value="CNMP_BINDING_3"/>
    <property type="match status" value="1"/>
</dbReference>
<gene>
    <name evidence="10" type="ORF">GCM10011487_17050</name>
</gene>
<keyword evidence="3 7" id="KW-0547">Nucleotide-binding</keyword>
<evidence type="ECO:0000313" key="11">
    <source>
        <dbReference type="Proteomes" id="UP000445000"/>
    </source>
</evidence>
<dbReference type="Pfam" id="PF00069">
    <property type="entry name" value="Pkinase"/>
    <property type="match status" value="1"/>
</dbReference>
<keyword evidence="6" id="KW-0142">cGMP-binding</keyword>
<keyword evidence="4" id="KW-0418">Kinase</keyword>
<dbReference type="PROSITE" id="PS50011">
    <property type="entry name" value="PROTEIN_KINASE_DOM"/>
    <property type="match status" value="1"/>
</dbReference>
<proteinExistence type="predicted"/>
<dbReference type="InterPro" id="IPR014710">
    <property type="entry name" value="RmlC-like_jellyroll"/>
</dbReference>
<dbReference type="InterPro" id="IPR008271">
    <property type="entry name" value="Ser/Thr_kinase_AS"/>
</dbReference>
<dbReference type="Gene3D" id="3.30.200.20">
    <property type="entry name" value="Phosphorylase Kinase, domain 1"/>
    <property type="match status" value="1"/>
</dbReference>
<dbReference type="GO" id="GO:0004674">
    <property type="term" value="F:protein serine/threonine kinase activity"/>
    <property type="evidence" value="ECO:0007669"/>
    <property type="project" value="TreeGrafter"/>
</dbReference>
<evidence type="ECO:0000256" key="6">
    <source>
        <dbReference type="ARBA" id="ARBA00022992"/>
    </source>
</evidence>
<dbReference type="PROSITE" id="PS00107">
    <property type="entry name" value="PROTEIN_KINASE_ATP"/>
    <property type="match status" value="1"/>
</dbReference>
<keyword evidence="5 7" id="KW-0067">ATP-binding</keyword>
<keyword evidence="2" id="KW-0808">Transferase</keyword>
<sequence length="431" mass="48240">MGSLMAQRSATREQRIPEKIGKYVIVKEVGRGSTGVVYLSHDPYYRRDVAIKVYNLESHDEDRARVTRKMFLSEAHMVGMLQHPNILPIFDAGEEDGHYYIVTEHVHGARTLSAYCKPDNLLPVDDVAEIMYKCAKALHYAHSRGVIHRDIKPSNIMLTQANDVRIIDFGIALVADSDISRIEGIAGSPSYMSPEQVQSLEITNRSDLYSLGAVLYEMLTGFRPFRGGNLSKLLHQIVYATAQPIHALRPDIPEVLETSVAKALQKDPAKRYRNGLELAADLTRVHQALRDGTSKLDRQEQFSILRTLKFFHDFSQSEILEVLRASTWQDYDQGEEIVKEGEMDDRFYVIVSGSVAVMRAGNLVGQLEAGDCFGETSYVRGAKRLATIKALSGVTLMKVSSTLLEQSSAACQLRFNKVFLRSLISRLQSAS</sequence>
<dbReference type="PANTHER" id="PTHR43289:SF6">
    <property type="entry name" value="SERINE_THREONINE-PROTEIN KINASE NEKL-3"/>
    <property type="match status" value="1"/>
</dbReference>
<dbReference type="SUPFAM" id="SSF56112">
    <property type="entry name" value="Protein kinase-like (PK-like)"/>
    <property type="match status" value="1"/>
</dbReference>
<dbReference type="CDD" id="cd00038">
    <property type="entry name" value="CAP_ED"/>
    <property type="match status" value="1"/>
</dbReference>
<dbReference type="Pfam" id="PF00027">
    <property type="entry name" value="cNMP_binding"/>
    <property type="match status" value="1"/>
</dbReference>
<feature type="domain" description="Protein kinase" evidence="8">
    <location>
        <begin position="23"/>
        <end position="289"/>
    </location>
</feature>